<evidence type="ECO:0000313" key="1">
    <source>
        <dbReference type="EMBL" id="ARB05517.1"/>
    </source>
</evidence>
<gene>
    <name evidence="1" type="ORF">B2G52_08115</name>
</gene>
<reference evidence="1 2" key="1">
    <citation type="submission" date="2017-03" db="EMBL/GenBank/DDBJ databases">
        <title>N. lactamica Y92-1009 whole genome sequence.</title>
        <authorList>
            <person name="Pandey A.K."/>
            <person name="Read R.C."/>
        </authorList>
    </citation>
    <scope>NUCLEOTIDE SEQUENCE [LARGE SCALE GENOMIC DNA]</scope>
    <source>
        <strain evidence="1 2">Y92-1009</strain>
    </source>
</reference>
<accession>A0AAU8VTA1</accession>
<dbReference type="AlphaFoldDB" id="A0AAU8VTA1"/>
<protein>
    <submittedName>
        <fullName evidence="1">Uncharacterized protein</fullName>
    </submittedName>
</protein>
<evidence type="ECO:0000313" key="2">
    <source>
        <dbReference type="Proteomes" id="UP000191249"/>
    </source>
</evidence>
<organism evidence="1 2">
    <name type="scientific">Neisseria lactamica</name>
    <dbReference type="NCBI Taxonomy" id="486"/>
    <lineage>
        <taxon>Bacteria</taxon>
        <taxon>Pseudomonadati</taxon>
        <taxon>Pseudomonadota</taxon>
        <taxon>Betaproteobacteria</taxon>
        <taxon>Neisseriales</taxon>
        <taxon>Neisseriaceae</taxon>
        <taxon>Neisseria</taxon>
    </lineage>
</organism>
<dbReference type="EMBL" id="CP019894">
    <property type="protein sequence ID" value="ARB05517.1"/>
    <property type="molecule type" value="Genomic_DNA"/>
</dbReference>
<proteinExistence type="predicted"/>
<sequence>MQVFRPVFPNLPHTASLFTQPAVRTLPGFYGTINFCRRPQTVVRGGTFADIFKVALCFL</sequence>
<dbReference type="Proteomes" id="UP000191249">
    <property type="component" value="Chromosome"/>
</dbReference>
<name>A0AAU8VTA1_NEILA</name>